<evidence type="ECO:0000256" key="20">
    <source>
        <dbReference type="ARBA" id="ARBA00047899"/>
    </source>
</evidence>
<dbReference type="PANTHER" id="PTHR27008:SF596">
    <property type="entry name" value="OS02G0215500 PROTEIN"/>
    <property type="match status" value="1"/>
</dbReference>
<evidence type="ECO:0000256" key="17">
    <source>
        <dbReference type="ARBA" id="ARBA00023136"/>
    </source>
</evidence>
<keyword evidence="11 24" id="KW-0732">Signal</keyword>
<dbReference type="FunFam" id="1.10.510.10:FF:000358">
    <property type="entry name" value="Putative leucine-rich repeat receptor-like serine/threonine-protein kinase"/>
    <property type="match status" value="1"/>
</dbReference>
<dbReference type="Pfam" id="PF08263">
    <property type="entry name" value="LRRNT_2"/>
    <property type="match status" value="1"/>
</dbReference>
<dbReference type="InterPro" id="IPR000719">
    <property type="entry name" value="Prot_kinase_dom"/>
</dbReference>
<dbReference type="PROSITE" id="PS00107">
    <property type="entry name" value="PROTEIN_KINASE_ATP"/>
    <property type="match status" value="1"/>
</dbReference>
<name>A0A6M2EKN7_9ROSI</name>
<comment type="similarity">
    <text evidence="2">Belongs to the protein kinase superfamily. Ser/Thr protein kinase family.</text>
</comment>
<evidence type="ECO:0000256" key="21">
    <source>
        <dbReference type="ARBA" id="ARBA00048679"/>
    </source>
</evidence>
<feature type="transmembrane region" description="Helical" evidence="23">
    <location>
        <begin position="640"/>
        <end position="665"/>
    </location>
</feature>
<keyword evidence="10 23" id="KW-0812">Transmembrane</keyword>
<evidence type="ECO:0000256" key="19">
    <source>
        <dbReference type="ARBA" id="ARBA00023180"/>
    </source>
</evidence>
<evidence type="ECO:0000256" key="22">
    <source>
        <dbReference type="PROSITE-ProRule" id="PRU10141"/>
    </source>
</evidence>
<dbReference type="FunFam" id="3.80.10.10:FF:000041">
    <property type="entry name" value="LRR receptor-like serine/threonine-protein kinase ERECTA"/>
    <property type="match status" value="1"/>
</dbReference>
<sequence>MSSFILWFLSFQIIQHSFSFSLARGGSEIDKLSLLAFKAQISDPPTKLSSWNESLHFCQWSGVTCGRRHQRVIELDLHSSQLVGSLSPSIGNMSFLRLLSLENNGFTNTIPQELGRLVRLQTLILGNNSFSGEIPANISHCSNLLKLNLEGNNLTGNLPAGLGSLSKLQVFNFRKNNLGGKIPPSFENLSSIIEIDGSVNNLQGGIPSSIGKLKTLNFFSLGLNNLSGTIPLSLYNISSLLHLSLAHNQFHGTLPPYIGLTLPNLEFLGIHDNQLSGLIPATLLNTSKFTEIYLSYNEFTGKVPTLASMPNLRVFSIQESGLGNDEDDDLSFLYTLSNSSKLEVLAIDGNNFGGVLPDIISNFSTKLKTMTFGSNQIQGSIPDGIGNLISLETLGLERNHLTGSIPNSIGKLQNLVEFVLSENKLSGSIPSSLGNITSLMQINFHQNSLQGSIPPSLGNCSNLLLLGLSQNHLSGPIPKEVLSISSLSMRLGLSQNQLSGSLPFEVGKLKHLGYMDISKNRLSGEIPASLGNCESLEHLSLDGNFFQGPISESLRSLRALQDLNLSHNNLTGQIPKFLGDFKLLQSLDLSFNDLEGEVPMHGVFENTSAVSIAGNKNLCGGILQLNLPTCRSKSKFSTKLTLIVAIPCGFIGLIFITSFLFLCYLKKSLRKTKNELSCEMPFRTVAYKDLLQATNGFSSGNLVGAGSFGSVYKGVLAFDGVIVAVKVFNLLREGASKSFMRECAALTNIRHRNLVKVITACSSNDFQGNDFKALVYEFMVNGSLEEWLHPVHISEVTPERRNLDLVQRLNIAIDVASALDYLHNHCQVPVVHCDLKPSNVLLGDDMTACVGDFGLARFLPEASNQLPADESSSVGLKGTIGYAAPEYGMGSEVSTYGDVYSYGILLLEMFTGRRPTDGMFKDGRNLHNYAKMVLSDNVLEFVDPTLREHEEMNHIDDRHKVMECMVSIIKAGLACSAELPGERMGIANVVVELHRIRKMLLGIKTRERGEIIPSSIDS</sequence>
<evidence type="ECO:0000256" key="7">
    <source>
        <dbReference type="ARBA" id="ARBA00022553"/>
    </source>
</evidence>
<keyword evidence="8" id="KW-0433">Leucine-rich repeat</keyword>
<dbReference type="InterPro" id="IPR032675">
    <property type="entry name" value="LRR_dom_sf"/>
</dbReference>
<evidence type="ECO:0000256" key="18">
    <source>
        <dbReference type="ARBA" id="ARBA00023170"/>
    </source>
</evidence>
<comment type="catalytic activity">
    <reaction evidence="20">
        <text>L-threonyl-[protein] + ATP = O-phospho-L-threonyl-[protein] + ADP + H(+)</text>
        <dbReference type="Rhea" id="RHEA:46608"/>
        <dbReference type="Rhea" id="RHEA-COMP:11060"/>
        <dbReference type="Rhea" id="RHEA-COMP:11605"/>
        <dbReference type="ChEBI" id="CHEBI:15378"/>
        <dbReference type="ChEBI" id="CHEBI:30013"/>
        <dbReference type="ChEBI" id="CHEBI:30616"/>
        <dbReference type="ChEBI" id="CHEBI:61977"/>
        <dbReference type="ChEBI" id="CHEBI:456216"/>
        <dbReference type="EC" id="2.7.11.1"/>
    </reaction>
</comment>
<evidence type="ECO:0000256" key="6">
    <source>
        <dbReference type="ARBA" id="ARBA00022527"/>
    </source>
</evidence>
<organism evidence="26">
    <name type="scientific">Populus davidiana</name>
    <dbReference type="NCBI Taxonomy" id="266767"/>
    <lineage>
        <taxon>Eukaryota</taxon>
        <taxon>Viridiplantae</taxon>
        <taxon>Streptophyta</taxon>
        <taxon>Embryophyta</taxon>
        <taxon>Tracheophyta</taxon>
        <taxon>Spermatophyta</taxon>
        <taxon>Magnoliopsida</taxon>
        <taxon>eudicotyledons</taxon>
        <taxon>Gunneridae</taxon>
        <taxon>Pentapetalae</taxon>
        <taxon>rosids</taxon>
        <taxon>fabids</taxon>
        <taxon>Malpighiales</taxon>
        <taxon>Salicaceae</taxon>
        <taxon>Saliceae</taxon>
        <taxon>Populus</taxon>
    </lineage>
</organism>
<keyword evidence="5" id="KW-1003">Cell membrane</keyword>
<keyword evidence="7" id="KW-0597">Phosphoprotein</keyword>
<evidence type="ECO:0000256" key="4">
    <source>
        <dbReference type="ARBA" id="ARBA00012513"/>
    </source>
</evidence>
<reference evidence="26" key="1">
    <citation type="submission" date="2020-03" db="EMBL/GenBank/DDBJ databases">
        <authorList>
            <person name="Zhang R."/>
        </authorList>
    </citation>
    <scope>NUCLEOTIDE SEQUENCE</scope>
</reference>
<keyword evidence="18" id="KW-0675">Receptor</keyword>
<evidence type="ECO:0000256" key="5">
    <source>
        <dbReference type="ARBA" id="ARBA00022475"/>
    </source>
</evidence>
<accession>A0A6M2EKN7</accession>
<evidence type="ECO:0000259" key="25">
    <source>
        <dbReference type="PROSITE" id="PS50011"/>
    </source>
</evidence>
<comment type="catalytic activity">
    <reaction evidence="21">
        <text>L-seryl-[protein] + ATP = O-phospho-L-seryl-[protein] + ADP + H(+)</text>
        <dbReference type="Rhea" id="RHEA:17989"/>
        <dbReference type="Rhea" id="RHEA-COMP:9863"/>
        <dbReference type="Rhea" id="RHEA-COMP:11604"/>
        <dbReference type="ChEBI" id="CHEBI:15378"/>
        <dbReference type="ChEBI" id="CHEBI:29999"/>
        <dbReference type="ChEBI" id="CHEBI:30616"/>
        <dbReference type="ChEBI" id="CHEBI:83421"/>
        <dbReference type="ChEBI" id="CHEBI:456216"/>
        <dbReference type="EC" id="2.7.11.1"/>
    </reaction>
</comment>
<dbReference type="Gene3D" id="3.30.200.20">
    <property type="entry name" value="Phosphorylase Kinase, domain 1"/>
    <property type="match status" value="1"/>
</dbReference>
<dbReference type="GO" id="GO:0005524">
    <property type="term" value="F:ATP binding"/>
    <property type="evidence" value="ECO:0007669"/>
    <property type="project" value="UniProtKB-UniRule"/>
</dbReference>
<comment type="similarity">
    <text evidence="3">Belongs to the RLP family.</text>
</comment>
<dbReference type="SMART" id="SM00369">
    <property type="entry name" value="LRR_TYP"/>
    <property type="match status" value="6"/>
</dbReference>
<dbReference type="GO" id="GO:0005886">
    <property type="term" value="C:plasma membrane"/>
    <property type="evidence" value="ECO:0007669"/>
    <property type="project" value="UniProtKB-SubCell"/>
</dbReference>
<evidence type="ECO:0000256" key="9">
    <source>
        <dbReference type="ARBA" id="ARBA00022679"/>
    </source>
</evidence>
<keyword evidence="13 22" id="KW-0547">Nucleotide-binding</keyword>
<dbReference type="FunFam" id="3.80.10.10:FF:000275">
    <property type="entry name" value="Leucine-rich repeat receptor-like protein kinase"/>
    <property type="match status" value="1"/>
</dbReference>
<evidence type="ECO:0000256" key="15">
    <source>
        <dbReference type="ARBA" id="ARBA00022840"/>
    </source>
</evidence>
<keyword evidence="15 22" id="KW-0067">ATP-binding</keyword>
<feature type="binding site" evidence="22">
    <location>
        <position position="726"/>
    </location>
    <ligand>
        <name>ATP</name>
        <dbReference type="ChEBI" id="CHEBI:30616"/>
    </ligand>
</feature>
<evidence type="ECO:0000256" key="8">
    <source>
        <dbReference type="ARBA" id="ARBA00022614"/>
    </source>
</evidence>
<proteinExistence type="inferred from homology"/>
<evidence type="ECO:0000256" key="10">
    <source>
        <dbReference type="ARBA" id="ARBA00022692"/>
    </source>
</evidence>
<evidence type="ECO:0000256" key="23">
    <source>
        <dbReference type="SAM" id="Phobius"/>
    </source>
</evidence>
<dbReference type="GO" id="GO:0004674">
    <property type="term" value="F:protein serine/threonine kinase activity"/>
    <property type="evidence" value="ECO:0007669"/>
    <property type="project" value="UniProtKB-KW"/>
</dbReference>
<dbReference type="Pfam" id="PF00560">
    <property type="entry name" value="LRR_1"/>
    <property type="match status" value="10"/>
</dbReference>
<dbReference type="Pfam" id="PF00069">
    <property type="entry name" value="Pkinase"/>
    <property type="match status" value="1"/>
</dbReference>
<keyword evidence="16 23" id="KW-1133">Transmembrane helix</keyword>
<dbReference type="InterPro" id="IPR008271">
    <property type="entry name" value="Ser/Thr_kinase_AS"/>
</dbReference>
<dbReference type="EMBL" id="GILB01004263">
    <property type="protein sequence ID" value="NUU84596.1"/>
    <property type="molecule type" value="Transcribed_RNA"/>
</dbReference>
<dbReference type="InterPro" id="IPR051809">
    <property type="entry name" value="Plant_receptor-like_S/T_kinase"/>
</dbReference>
<keyword evidence="14" id="KW-0418">Kinase</keyword>
<dbReference type="PROSITE" id="PS50011">
    <property type="entry name" value="PROTEIN_KINASE_DOM"/>
    <property type="match status" value="1"/>
</dbReference>
<evidence type="ECO:0000256" key="12">
    <source>
        <dbReference type="ARBA" id="ARBA00022737"/>
    </source>
</evidence>
<dbReference type="InterPro" id="IPR017441">
    <property type="entry name" value="Protein_kinase_ATP_BS"/>
</dbReference>
<keyword evidence="9" id="KW-0808">Transferase</keyword>
<dbReference type="Gene3D" id="1.10.510.10">
    <property type="entry name" value="Transferase(Phosphotransferase) domain 1"/>
    <property type="match status" value="1"/>
</dbReference>
<evidence type="ECO:0000256" key="2">
    <source>
        <dbReference type="ARBA" id="ARBA00008684"/>
    </source>
</evidence>
<evidence type="ECO:0000256" key="1">
    <source>
        <dbReference type="ARBA" id="ARBA00004251"/>
    </source>
</evidence>
<dbReference type="FunFam" id="3.80.10.10:FF:000288">
    <property type="entry name" value="LRR receptor-like serine/threonine-protein kinase EFR"/>
    <property type="match status" value="1"/>
</dbReference>
<dbReference type="InterPro" id="IPR013210">
    <property type="entry name" value="LRR_N_plant-typ"/>
</dbReference>
<dbReference type="SUPFAM" id="SSF56112">
    <property type="entry name" value="Protein kinase-like (PK-like)"/>
    <property type="match status" value="1"/>
</dbReference>
<evidence type="ECO:0000256" key="24">
    <source>
        <dbReference type="SAM" id="SignalP"/>
    </source>
</evidence>
<feature type="domain" description="Protein kinase" evidence="25">
    <location>
        <begin position="697"/>
        <end position="973"/>
    </location>
</feature>
<dbReference type="InterPro" id="IPR003591">
    <property type="entry name" value="Leu-rich_rpt_typical-subtyp"/>
</dbReference>
<feature type="signal peptide" evidence="24">
    <location>
        <begin position="1"/>
        <end position="19"/>
    </location>
</feature>
<evidence type="ECO:0000256" key="14">
    <source>
        <dbReference type="ARBA" id="ARBA00022777"/>
    </source>
</evidence>
<dbReference type="SUPFAM" id="SSF52058">
    <property type="entry name" value="L domain-like"/>
    <property type="match status" value="2"/>
</dbReference>
<protein>
    <recommendedName>
        <fullName evidence="4">non-specific serine/threonine protein kinase</fullName>
        <ecNumber evidence="4">2.7.11.1</ecNumber>
    </recommendedName>
</protein>
<dbReference type="AlphaFoldDB" id="A0A6M2EKN7"/>
<keyword evidence="6" id="KW-0723">Serine/threonine-protein kinase</keyword>
<keyword evidence="19" id="KW-0325">Glycoprotein</keyword>
<dbReference type="InterPro" id="IPR011009">
    <property type="entry name" value="Kinase-like_dom_sf"/>
</dbReference>
<evidence type="ECO:0000256" key="11">
    <source>
        <dbReference type="ARBA" id="ARBA00022729"/>
    </source>
</evidence>
<evidence type="ECO:0000256" key="13">
    <source>
        <dbReference type="ARBA" id="ARBA00022741"/>
    </source>
</evidence>
<dbReference type="FunFam" id="3.30.200.20:FF:000432">
    <property type="entry name" value="LRR receptor-like serine/threonine-protein kinase EFR"/>
    <property type="match status" value="1"/>
</dbReference>
<evidence type="ECO:0000256" key="16">
    <source>
        <dbReference type="ARBA" id="ARBA00022989"/>
    </source>
</evidence>
<dbReference type="SMART" id="SM00220">
    <property type="entry name" value="S_TKc"/>
    <property type="match status" value="1"/>
</dbReference>
<dbReference type="PANTHER" id="PTHR27008">
    <property type="entry name" value="OS04G0122200 PROTEIN"/>
    <property type="match status" value="1"/>
</dbReference>
<dbReference type="Gene3D" id="3.80.10.10">
    <property type="entry name" value="Ribonuclease Inhibitor"/>
    <property type="match status" value="5"/>
</dbReference>
<dbReference type="InterPro" id="IPR001611">
    <property type="entry name" value="Leu-rich_rpt"/>
</dbReference>
<feature type="chain" id="PRO_5027015435" description="non-specific serine/threonine protein kinase" evidence="24">
    <location>
        <begin position="20"/>
        <end position="1018"/>
    </location>
</feature>
<dbReference type="EC" id="2.7.11.1" evidence="4"/>
<evidence type="ECO:0000256" key="3">
    <source>
        <dbReference type="ARBA" id="ARBA00009592"/>
    </source>
</evidence>
<dbReference type="PROSITE" id="PS00108">
    <property type="entry name" value="PROTEIN_KINASE_ST"/>
    <property type="match status" value="1"/>
</dbReference>
<comment type="subcellular location">
    <subcellularLocation>
        <location evidence="1">Cell membrane</location>
        <topology evidence="1">Single-pass type I membrane protein</topology>
    </subcellularLocation>
</comment>
<keyword evidence="12" id="KW-0677">Repeat</keyword>
<keyword evidence="17 23" id="KW-0472">Membrane</keyword>
<evidence type="ECO:0000313" key="26">
    <source>
        <dbReference type="EMBL" id="NUU84596.1"/>
    </source>
</evidence>